<keyword evidence="5" id="KW-1185">Reference proteome</keyword>
<dbReference type="GO" id="GO:0006935">
    <property type="term" value="P:chemotaxis"/>
    <property type="evidence" value="ECO:0007669"/>
    <property type="project" value="UniProtKB-UniRule"/>
</dbReference>
<dbReference type="KEGG" id="dal:Dalk_4488"/>
<name>B8FCK4_DESAL</name>
<dbReference type="PANTHER" id="PTHR35147">
    <property type="entry name" value="CHEMORECEPTOR GLUTAMINE DEAMIDASE CHED-RELATED"/>
    <property type="match status" value="1"/>
</dbReference>
<evidence type="ECO:0000256" key="3">
    <source>
        <dbReference type="HAMAP-Rule" id="MF_01440"/>
    </source>
</evidence>
<evidence type="ECO:0000256" key="2">
    <source>
        <dbReference type="ARBA" id="ARBA00022801"/>
    </source>
</evidence>
<dbReference type="InterPro" id="IPR005659">
    <property type="entry name" value="Chemorcpt_Glu_NH3ase_CheD"/>
</dbReference>
<dbReference type="GO" id="GO:0050568">
    <property type="term" value="F:protein-glutamine glutaminase activity"/>
    <property type="evidence" value="ECO:0007669"/>
    <property type="project" value="UniProtKB-UniRule"/>
</dbReference>
<dbReference type="Pfam" id="PF03975">
    <property type="entry name" value="CheD"/>
    <property type="match status" value="1"/>
</dbReference>
<comment type="catalytic activity">
    <reaction evidence="3">
        <text>L-glutaminyl-[protein] + H2O = L-glutamyl-[protein] + NH4(+)</text>
        <dbReference type="Rhea" id="RHEA:16441"/>
        <dbReference type="Rhea" id="RHEA-COMP:10207"/>
        <dbReference type="Rhea" id="RHEA-COMP:10208"/>
        <dbReference type="ChEBI" id="CHEBI:15377"/>
        <dbReference type="ChEBI" id="CHEBI:28938"/>
        <dbReference type="ChEBI" id="CHEBI:29973"/>
        <dbReference type="ChEBI" id="CHEBI:30011"/>
        <dbReference type="EC" id="3.5.1.44"/>
    </reaction>
</comment>
<accession>B8FCK4</accession>
<keyword evidence="2 3" id="KW-0378">Hydrolase</keyword>
<proteinExistence type="inferred from homology"/>
<gene>
    <name evidence="3" type="primary">cheD</name>
    <name evidence="4" type="ordered locus">Dalk_4488</name>
</gene>
<dbReference type="HAMAP" id="MF_01440">
    <property type="entry name" value="CheD"/>
    <property type="match status" value="1"/>
</dbReference>
<dbReference type="InterPro" id="IPR038592">
    <property type="entry name" value="CheD-like_sf"/>
</dbReference>
<dbReference type="SUPFAM" id="SSF64438">
    <property type="entry name" value="CNF1/YfiH-like putative cysteine hydrolases"/>
    <property type="match status" value="1"/>
</dbReference>
<dbReference type="Proteomes" id="UP000000739">
    <property type="component" value="Chromosome"/>
</dbReference>
<protein>
    <recommendedName>
        <fullName evidence="3">Probable chemoreceptor glutamine deamidase CheD</fullName>
        <ecNumber evidence="3">3.5.1.44</ecNumber>
    </recommendedName>
</protein>
<dbReference type="HOGENOM" id="CLU_087854_0_0_7"/>
<dbReference type="Gene3D" id="3.30.1330.200">
    <property type="match status" value="1"/>
</dbReference>
<dbReference type="PANTHER" id="PTHR35147:SF3">
    <property type="entry name" value="CHEMORECEPTOR GLUTAMINE DEAMIDASE CHED 1-RELATED"/>
    <property type="match status" value="1"/>
</dbReference>
<evidence type="ECO:0000313" key="4">
    <source>
        <dbReference type="EMBL" id="ACL06167.1"/>
    </source>
</evidence>
<evidence type="ECO:0000313" key="5">
    <source>
        <dbReference type="Proteomes" id="UP000000739"/>
    </source>
</evidence>
<evidence type="ECO:0000256" key="1">
    <source>
        <dbReference type="ARBA" id="ARBA00022500"/>
    </source>
</evidence>
<comment type="function">
    <text evidence="3">Probably deamidates glutamine residues to glutamate on methyl-accepting chemotaxis receptors (MCPs), playing an important role in chemotaxis.</text>
</comment>
<dbReference type="CDD" id="cd16352">
    <property type="entry name" value="CheD"/>
    <property type="match status" value="1"/>
</dbReference>
<organism evidence="4 5">
    <name type="scientific">Desulfatibacillum aliphaticivorans</name>
    <dbReference type="NCBI Taxonomy" id="218208"/>
    <lineage>
        <taxon>Bacteria</taxon>
        <taxon>Pseudomonadati</taxon>
        <taxon>Thermodesulfobacteriota</taxon>
        <taxon>Desulfobacteria</taxon>
        <taxon>Desulfobacterales</taxon>
        <taxon>Desulfatibacillaceae</taxon>
        <taxon>Desulfatibacillum</taxon>
    </lineage>
</organism>
<comment type="similarity">
    <text evidence="3">Belongs to the CheD family.</text>
</comment>
<reference evidence="4 5" key="1">
    <citation type="journal article" date="2012" name="Environ. Microbiol.">
        <title>The genome sequence of Desulfatibacillum alkenivorans AK-01: a blueprint for anaerobic alkane oxidation.</title>
        <authorList>
            <person name="Callaghan A.V."/>
            <person name="Morris B.E."/>
            <person name="Pereira I.A."/>
            <person name="McInerney M.J."/>
            <person name="Austin R.N."/>
            <person name="Groves J.T."/>
            <person name="Kukor J.J."/>
            <person name="Suflita J.M."/>
            <person name="Young L.Y."/>
            <person name="Zylstra G.J."/>
            <person name="Wawrik B."/>
        </authorList>
    </citation>
    <scope>NUCLEOTIDE SEQUENCE [LARGE SCALE GENOMIC DNA]</scope>
    <source>
        <strain evidence="4 5">AK-01</strain>
    </source>
</reference>
<keyword evidence="1 3" id="KW-0145">Chemotaxis</keyword>
<sequence length="194" mass="22050">MRRFYSRKLNRQVVLLRAGEYHVCTKGEVLYTLLGSCIAACLYDKERQIGGMNHFLLPGLVHPDDIFSSEVGRYGMYAMELLIGDLIKKGARRDKLQAKIFGGGKVLKFRKYDGNITGSNIRFATKYLELEGIPQETSDLGGKQGRKILFFSDTTKVLLKRFDMEADPTTLDEETAYKGRVFYPRKAKSSVILF</sequence>
<dbReference type="eggNOG" id="COG1871">
    <property type="taxonomic scope" value="Bacteria"/>
</dbReference>
<dbReference type="EMBL" id="CP001322">
    <property type="protein sequence ID" value="ACL06167.1"/>
    <property type="molecule type" value="Genomic_DNA"/>
</dbReference>
<dbReference type="EC" id="3.5.1.44" evidence="3"/>
<dbReference type="AlphaFoldDB" id="B8FCK4"/>
<dbReference type="InterPro" id="IPR011324">
    <property type="entry name" value="Cytotoxic_necrot_fac-like_cat"/>
</dbReference>